<dbReference type="GO" id="GO:0005524">
    <property type="term" value="F:ATP binding"/>
    <property type="evidence" value="ECO:0007669"/>
    <property type="project" value="InterPro"/>
</dbReference>
<comment type="subcellular location">
    <subcellularLocation>
        <location evidence="1">Cell membrane</location>
        <topology evidence="1">Multi-pass membrane protein</topology>
    </subcellularLocation>
</comment>
<keyword evidence="11" id="KW-1071">Ligand-gated ion channel</keyword>
<dbReference type="InterPro" id="IPR046815">
    <property type="entry name" value="P2RX7_C"/>
</dbReference>
<proteinExistence type="inferred from homology"/>
<evidence type="ECO:0000256" key="7">
    <source>
        <dbReference type="ARBA" id="ARBA00023065"/>
    </source>
</evidence>
<keyword evidence="3" id="KW-0813">Transport</keyword>
<dbReference type="GeneTree" id="ENSGT01020000230351"/>
<evidence type="ECO:0000256" key="11">
    <source>
        <dbReference type="ARBA" id="ARBA00023286"/>
    </source>
</evidence>
<dbReference type="Gene3D" id="1.10.287.940">
    <property type="entry name" value="atp-gated p2x4 ion channel"/>
    <property type="match status" value="1"/>
</dbReference>
<dbReference type="OrthoDB" id="494673at2759"/>
<dbReference type="OMA" id="YYCSPEY"/>
<dbReference type="CTD" id="5027"/>
<dbReference type="GO" id="GO:0098794">
    <property type="term" value="C:postsynapse"/>
    <property type="evidence" value="ECO:0007669"/>
    <property type="project" value="GOC"/>
</dbReference>
<evidence type="ECO:0000313" key="16">
    <source>
        <dbReference type="Ensembl" id="ENSXMAP00000016906.2"/>
    </source>
</evidence>
<evidence type="ECO:0000256" key="2">
    <source>
        <dbReference type="ARBA" id="ARBA00009848"/>
    </source>
</evidence>
<dbReference type="Proteomes" id="UP000002852">
    <property type="component" value="Unassembled WGS sequence"/>
</dbReference>
<comment type="catalytic activity">
    <reaction evidence="13">
        <text>Ca(2+)(in) = Ca(2+)(out)</text>
        <dbReference type="Rhea" id="RHEA:29671"/>
        <dbReference type="ChEBI" id="CHEBI:29108"/>
    </reaction>
</comment>
<protein>
    <submittedName>
        <fullName evidence="16">Purinergic receptor P2X, ligand-gated ion channel, 7</fullName>
    </submittedName>
</protein>
<dbReference type="PROSITE" id="PS01212">
    <property type="entry name" value="P2X_RECEPTOR"/>
    <property type="match status" value="1"/>
</dbReference>
<dbReference type="RefSeq" id="XP_005812575.2">
    <property type="nucleotide sequence ID" value="XM_005812518.2"/>
</dbReference>
<dbReference type="Pfam" id="PF20478">
    <property type="entry name" value="P2RX7_C"/>
    <property type="match status" value="1"/>
</dbReference>
<keyword evidence="5 14" id="KW-0812">Transmembrane</keyword>
<dbReference type="FunFam" id="2.60.490.10:FF:000001">
    <property type="entry name" value="P2X purinoceptor"/>
    <property type="match status" value="1"/>
</dbReference>
<evidence type="ECO:0000256" key="13">
    <source>
        <dbReference type="ARBA" id="ARBA00036634"/>
    </source>
</evidence>
<evidence type="ECO:0000256" key="12">
    <source>
        <dbReference type="ARBA" id="ARBA00023303"/>
    </source>
</evidence>
<evidence type="ECO:0000256" key="14">
    <source>
        <dbReference type="SAM" id="Phobius"/>
    </source>
</evidence>
<keyword evidence="6 14" id="KW-1133">Transmembrane helix</keyword>
<evidence type="ECO:0000256" key="6">
    <source>
        <dbReference type="ARBA" id="ARBA00022989"/>
    </source>
</evidence>
<reference evidence="16" key="4">
    <citation type="submission" date="2025-09" db="UniProtKB">
        <authorList>
            <consortium name="Ensembl"/>
        </authorList>
    </citation>
    <scope>IDENTIFICATION</scope>
    <source>
        <strain evidence="16">JP 163 A</strain>
    </source>
</reference>
<dbReference type="Gene3D" id="2.60.490.10">
    <property type="entry name" value="atp-gated p2x4 ion channel domain"/>
    <property type="match status" value="1"/>
</dbReference>
<dbReference type="eggNOG" id="ENOG502QSBN">
    <property type="taxonomic scope" value="Eukaryota"/>
</dbReference>
<dbReference type="InterPro" id="IPR059116">
    <property type="entry name" value="P2X_receptor"/>
</dbReference>
<dbReference type="STRING" id="8083.ENSXMAP00000016906"/>
<dbReference type="InterPro" id="IPR003050">
    <property type="entry name" value="P2X7_purinoceptor"/>
</dbReference>
<evidence type="ECO:0000256" key="10">
    <source>
        <dbReference type="ARBA" id="ARBA00023180"/>
    </source>
</evidence>
<dbReference type="GO" id="GO:0005886">
    <property type="term" value="C:plasma membrane"/>
    <property type="evidence" value="ECO:0007669"/>
    <property type="project" value="UniProtKB-SubCell"/>
</dbReference>
<dbReference type="InParanoid" id="M4AR11"/>
<dbReference type="GO" id="GO:0033198">
    <property type="term" value="P:response to ATP"/>
    <property type="evidence" value="ECO:0007669"/>
    <property type="project" value="InterPro"/>
</dbReference>
<reference evidence="17" key="2">
    <citation type="journal article" date="2013" name="Nat. Genet.">
        <title>The genome of the platyfish, Xiphophorus maculatus, provides insights into evolutionary adaptation and several complex traits.</title>
        <authorList>
            <person name="Schartl M."/>
            <person name="Walter R.B."/>
            <person name="Shen Y."/>
            <person name="Garcia T."/>
            <person name="Catchen J."/>
            <person name="Amores A."/>
            <person name="Braasch I."/>
            <person name="Chalopin D."/>
            <person name="Volff J.N."/>
            <person name="Lesch K.P."/>
            <person name="Bisazza A."/>
            <person name="Minx P."/>
            <person name="Hillier L."/>
            <person name="Wilson R.K."/>
            <person name="Fuerstenberg S."/>
            <person name="Boore J."/>
            <person name="Searle S."/>
            <person name="Postlethwait J.H."/>
            <person name="Warren W.C."/>
        </authorList>
    </citation>
    <scope>NUCLEOTIDE SEQUENCE [LARGE SCALE GENOMIC DNA]</scope>
    <source>
        <strain evidence="17">JP 163 A</strain>
    </source>
</reference>
<reference evidence="17" key="1">
    <citation type="submission" date="2012-01" db="EMBL/GenBank/DDBJ databases">
        <authorList>
            <person name="Walter R."/>
            <person name="Schartl M."/>
            <person name="Warren W."/>
        </authorList>
    </citation>
    <scope>NUCLEOTIDE SEQUENCE [LARGE SCALE GENOMIC DNA]</scope>
    <source>
        <strain evidence="17">JP 163 A</strain>
    </source>
</reference>
<dbReference type="Pfam" id="PF00864">
    <property type="entry name" value="P2X_receptor"/>
    <property type="match status" value="1"/>
</dbReference>
<sequence length="622" mass="69988">MWFKGAAAAVRIRSWTCDPVHTGRRVTPRFLLPNSSRFSDSPLGMPCCDPLGLCQYQTNKLVRIQSVRLGSLKWSLNGAILLFICIMMLWNRKYQEFDLVVSSVTTKVKGVAQTRLPGVGQVVWDAVDYSGSPQDRNSFFVVTNVIMTKNQKQGKCAEVPSKGRLCRSDQDCEEGAWDQQSHGIQTGSCVKFDVMKKTCEVSAWCPIETQTSPPRPALLAAAENFTVLIKNNIRFPAFNFIRRNILPQMNDAYLRSCHRGNDSLCPIFRLGDLVREAGEKFSDMAVEGGVIGIQIKWDCNLDRLMQRCLPRYSFRRLDERESNKTLYPGLNFRFAKYNVVNGVEERTLYKAFGIRFDVMVFGQAGKFSFIQLIIYIGSTLSYYALTTVLLDWLLETSCYSADVGQNYSERKVESVRDAQQSILCVSYVDEAKLRLVKRSRKKSLQNIKPISVLPRKENSGHLRAALCLLQPDVGADAGPPQDQNLTPDPKRRQPGWCKCGCCTSSALPQEELCCRRSDGACIASSPPFRRLVLDRSLLQAVLLYQDPLAPPAGGAQPAALRHCAYRQFISWRFGLPPDDSHPVIPRCCVRRIREEYPSPDGRYSGFTPIRTVSVPTQNNGEL</sequence>
<dbReference type="PANTHER" id="PTHR10125">
    <property type="entry name" value="P2X PURINOCEPTOR"/>
    <property type="match status" value="1"/>
</dbReference>
<keyword evidence="12" id="KW-0407">Ion channel</keyword>
<dbReference type="PANTHER" id="PTHR10125:SF13">
    <property type="entry name" value="P2X PURINOCEPTOR 7"/>
    <property type="match status" value="1"/>
</dbReference>
<dbReference type="InterPro" id="IPR001429">
    <property type="entry name" value="P2X_purnocptor"/>
</dbReference>
<evidence type="ECO:0000256" key="9">
    <source>
        <dbReference type="ARBA" id="ARBA00023157"/>
    </source>
</evidence>
<evidence type="ECO:0000259" key="15">
    <source>
        <dbReference type="Pfam" id="PF20478"/>
    </source>
</evidence>
<evidence type="ECO:0000256" key="4">
    <source>
        <dbReference type="ARBA" id="ARBA00022475"/>
    </source>
</evidence>
<keyword evidence="4" id="KW-1003">Cell membrane</keyword>
<evidence type="ECO:0000256" key="1">
    <source>
        <dbReference type="ARBA" id="ARBA00004651"/>
    </source>
</evidence>
<evidence type="ECO:0000313" key="17">
    <source>
        <dbReference type="Proteomes" id="UP000002852"/>
    </source>
</evidence>
<dbReference type="HOGENOM" id="CLU_034469_7_0_1"/>
<organism evidence="16 17">
    <name type="scientific">Xiphophorus maculatus</name>
    <name type="common">Southern platyfish</name>
    <name type="synonym">Platypoecilus maculatus</name>
    <dbReference type="NCBI Taxonomy" id="8083"/>
    <lineage>
        <taxon>Eukaryota</taxon>
        <taxon>Metazoa</taxon>
        <taxon>Chordata</taxon>
        <taxon>Craniata</taxon>
        <taxon>Vertebrata</taxon>
        <taxon>Euteleostomi</taxon>
        <taxon>Actinopterygii</taxon>
        <taxon>Neopterygii</taxon>
        <taxon>Teleostei</taxon>
        <taxon>Neoteleostei</taxon>
        <taxon>Acanthomorphata</taxon>
        <taxon>Ovalentaria</taxon>
        <taxon>Atherinomorphae</taxon>
        <taxon>Cyprinodontiformes</taxon>
        <taxon>Poeciliidae</taxon>
        <taxon>Poeciliinae</taxon>
        <taxon>Xiphophorus</taxon>
    </lineage>
</organism>
<evidence type="ECO:0000256" key="8">
    <source>
        <dbReference type="ARBA" id="ARBA00023136"/>
    </source>
</evidence>
<accession>M4AR11</accession>
<dbReference type="GeneID" id="102233539"/>
<dbReference type="KEGG" id="xma:102233539"/>
<keyword evidence="8 14" id="KW-0472">Membrane</keyword>
<dbReference type="NCBIfam" id="TIGR00863">
    <property type="entry name" value="P2X"/>
    <property type="match status" value="1"/>
</dbReference>
<dbReference type="PRINTS" id="PR01307">
    <property type="entry name" value="P2XRECEPTOR"/>
</dbReference>
<dbReference type="GO" id="GO:0004931">
    <property type="term" value="F:extracellularly ATP-gated monoatomic cation channel activity"/>
    <property type="evidence" value="ECO:0007669"/>
    <property type="project" value="InterPro"/>
</dbReference>
<name>M4AR11_XIPMA</name>
<dbReference type="InterPro" id="IPR027309">
    <property type="entry name" value="P2X_extracellular_dom_sf"/>
</dbReference>
<dbReference type="GO" id="GO:0001614">
    <property type="term" value="F:purinergic nucleotide receptor activity"/>
    <property type="evidence" value="ECO:0007669"/>
    <property type="project" value="InterPro"/>
</dbReference>
<evidence type="ECO:0000256" key="5">
    <source>
        <dbReference type="ARBA" id="ARBA00022692"/>
    </source>
</evidence>
<dbReference type="AlphaFoldDB" id="M4AR11"/>
<keyword evidence="7" id="KW-0406">Ion transport</keyword>
<evidence type="ECO:0000256" key="3">
    <source>
        <dbReference type="ARBA" id="ARBA00022448"/>
    </source>
</evidence>
<feature type="transmembrane region" description="Helical" evidence="14">
    <location>
        <begin position="74"/>
        <end position="90"/>
    </location>
</feature>
<dbReference type="Ensembl" id="ENSXMAT00000016930.2">
    <property type="protein sequence ID" value="ENSXMAP00000016906.2"/>
    <property type="gene ID" value="ENSXMAG00000016836.2"/>
</dbReference>
<reference evidence="16" key="3">
    <citation type="submission" date="2025-08" db="UniProtKB">
        <authorList>
            <consortium name="Ensembl"/>
        </authorList>
    </citation>
    <scope>IDENTIFICATION</scope>
    <source>
        <strain evidence="16">JP 163 A</strain>
    </source>
</reference>
<dbReference type="InterPro" id="IPR053792">
    <property type="entry name" value="P2X_RECEPTOR_CS"/>
</dbReference>
<keyword evidence="10" id="KW-0325">Glycoprotein</keyword>
<comment type="similarity">
    <text evidence="2">Belongs to the P2X receptor family.</text>
</comment>
<dbReference type="PRINTS" id="PR01314">
    <property type="entry name" value="P2X7RECEPTOR"/>
</dbReference>
<dbReference type="GO" id="GO:0070588">
    <property type="term" value="P:calcium ion transmembrane transport"/>
    <property type="evidence" value="ECO:0007669"/>
    <property type="project" value="TreeGrafter"/>
</dbReference>
<keyword evidence="9" id="KW-1015">Disulfide bond</keyword>
<keyword evidence="17" id="KW-1185">Reference proteome</keyword>
<feature type="domain" description="P2X purinoreceptor 7 intracellular" evidence="15">
    <location>
        <begin position="424"/>
        <end position="607"/>
    </location>
</feature>